<dbReference type="RefSeq" id="WP_080807364.1">
    <property type="nucleotide sequence ID" value="NZ_LT828557.1"/>
</dbReference>
<reference evidence="1 2" key="1">
    <citation type="submission" date="2017-03" db="EMBL/GenBank/DDBJ databases">
        <authorList>
            <person name="Afonso C.L."/>
            <person name="Miller P.J."/>
            <person name="Scott M.A."/>
            <person name="Spackman E."/>
            <person name="Goraichik I."/>
            <person name="Dimitrov K.M."/>
            <person name="Suarez D.L."/>
            <person name="Swayne D.E."/>
        </authorList>
    </citation>
    <scope>NUCLEOTIDE SEQUENCE [LARGE SCALE GENOMIC DNA]</scope>
    <source>
        <strain evidence="1">PRJEB14757</strain>
    </source>
</reference>
<keyword evidence="2" id="KW-1185">Reference proteome</keyword>
<protein>
    <submittedName>
        <fullName evidence="1">Uncharacterized protein</fullName>
    </submittedName>
</protein>
<evidence type="ECO:0000313" key="2">
    <source>
        <dbReference type="Proteomes" id="UP000191931"/>
    </source>
</evidence>
<gene>
    <name evidence="1" type="ORF">MTBBW1_2080002</name>
</gene>
<name>A0A1W1HC18_9BACT</name>
<dbReference type="EMBL" id="FWEV01000122">
    <property type="protein sequence ID" value="SLM30034.1"/>
    <property type="molecule type" value="Genomic_DNA"/>
</dbReference>
<accession>A0A1W1HC18</accession>
<evidence type="ECO:0000313" key="1">
    <source>
        <dbReference type="EMBL" id="SLM30034.1"/>
    </source>
</evidence>
<dbReference type="Proteomes" id="UP000191931">
    <property type="component" value="Unassembled WGS sequence"/>
</dbReference>
<dbReference type="OrthoDB" id="5420904at2"/>
<proteinExistence type="predicted"/>
<organism evidence="1 2">
    <name type="scientific">Desulfamplus magnetovallimortis</name>
    <dbReference type="NCBI Taxonomy" id="1246637"/>
    <lineage>
        <taxon>Bacteria</taxon>
        <taxon>Pseudomonadati</taxon>
        <taxon>Thermodesulfobacteriota</taxon>
        <taxon>Desulfobacteria</taxon>
        <taxon>Desulfobacterales</taxon>
        <taxon>Desulfobacteraceae</taxon>
        <taxon>Desulfamplus</taxon>
    </lineage>
</organism>
<sequence length="143" mass="15688">MTHEDAGHYAAKHPDRVVDQEIKKHLEKSSEDGLITCSGAHKVAKNIGITPEEAGVQIDLMELRLKDCCLGLFGYEPAGKNFDDNVEISSSFKDALEKISPDGRTTCLQCWKLAADLKIKRIDVGSACEKLGIKIKKCQLGAF</sequence>
<dbReference type="AlphaFoldDB" id="A0A1W1HC18"/>